<feature type="region of interest" description="Disordered" evidence="1">
    <location>
        <begin position="107"/>
        <end position="126"/>
    </location>
</feature>
<evidence type="ECO:0000313" key="2">
    <source>
        <dbReference type="EMBL" id="WAQ94758.1"/>
    </source>
</evidence>
<dbReference type="PANTHER" id="PTHR47642:SF5">
    <property type="entry name" value="ATP-DEPENDENT DNA HELICASE"/>
    <property type="match status" value="1"/>
</dbReference>
<evidence type="ECO:0000313" key="3">
    <source>
        <dbReference type="Proteomes" id="UP001164746"/>
    </source>
</evidence>
<sequence>MTAILDRSIFVRNSVPNIFETNNVTPHQYKAAHCAVAKKYYVIYKMNINECWKEAKQGHLESVQQLRKLGNTYLHFPSFPFISEKPTSSCFEQMCLAEFAHDYRIKDRSNNNRDHESDQTTDTTQSKVLTLQNNLETIVKRNKPAVIRNMNVNKDKNAEDYYHNLLRVYYPHGSE</sequence>
<proteinExistence type="predicted"/>
<dbReference type="PANTHER" id="PTHR47642">
    <property type="entry name" value="ATP-DEPENDENT DNA HELICASE"/>
    <property type="match status" value="1"/>
</dbReference>
<evidence type="ECO:0000256" key="1">
    <source>
        <dbReference type="SAM" id="MobiDB-lite"/>
    </source>
</evidence>
<accession>A0ABY7DBV5</accession>
<organism evidence="2 3">
    <name type="scientific">Mya arenaria</name>
    <name type="common">Soft-shell clam</name>
    <dbReference type="NCBI Taxonomy" id="6604"/>
    <lineage>
        <taxon>Eukaryota</taxon>
        <taxon>Metazoa</taxon>
        <taxon>Spiralia</taxon>
        <taxon>Lophotrochozoa</taxon>
        <taxon>Mollusca</taxon>
        <taxon>Bivalvia</taxon>
        <taxon>Autobranchia</taxon>
        <taxon>Heteroconchia</taxon>
        <taxon>Euheterodonta</taxon>
        <taxon>Imparidentia</taxon>
        <taxon>Neoheterodontei</taxon>
        <taxon>Myida</taxon>
        <taxon>Myoidea</taxon>
        <taxon>Myidae</taxon>
        <taxon>Mya</taxon>
    </lineage>
</organism>
<feature type="compositionally biased region" description="Basic and acidic residues" evidence="1">
    <location>
        <begin position="107"/>
        <end position="118"/>
    </location>
</feature>
<dbReference type="InterPro" id="IPR051055">
    <property type="entry name" value="PIF1_helicase"/>
</dbReference>
<dbReference type="Proteomes" id="UP001164746">
    <property type="component" value="Chromosome 1"/>
</dbReference>
<reference evidence="2" key="1">
    <citation type="submission" date="2022-11" db="EMBL/GenBank/DDBJ databases">
        <title>Centuries of genome instability and evolution in soft-shell clam transmissible cancer (bioRxiv).</title>
        <authorList>
            <person name="Hart S.F.M."/>
            <person name="Yonemitsu M.A."/>
            <person name="Giersch R.M."/>
            <person name="Beal B.F."/>
            <person name="Arriagada G."/>
            <person name="Davis B.W."/>
            <person name="Ostrander E.A."/>
            <person name="Goff S.P."/>
            <person name="Metzger M.J."/>
        </authorList>
    </citation>
    <scope>NUCLEOTIDE SEQUENCE</scope>
    <source>
        <strain evidence="2">MELC-2E11</strain>
        <tissue evidence="2">Siphon/mantle</tissue>
    </source>
</reference>
<keyword evidence="3" id="KW-1185">Reference proteome</keyword>
<name>A0ABY7DBV5_MYAAR</name>
<dbReference type="EMBL" id="CP111012">
    <property type="protein sequence ID" value="WAQ94758.1"/>
    <property type="molecule type" value="Genomic_DNA"/>
</dbReference>
<gene>
    <name evidence="2" type="ORF">MAR_007229</name>
</gene>
<protein>
    <submittedName>
        <fullName evidence="2">Uncharacterized protein</fullName>
    </submittedName>
</protein>